<reference evidence="1" key="1">
    <citation type="submission" date="2013-07" db="EMBL/GenBank/DDBJ databases">
        <authorList>
            <person name="McIlroy S."/>
        </authorList>
    </citation>
    <scope>NUCLEOTIDE SEQUENCE [LARGE SCALE GENOMIC DNA]</scope>
    <source>
        <strain evidence="1">Run_A_D11</strain>
    </source>
</reference>
<name>W6MEH1_9GAMM</name>
<evidence type="ECO:0000313" key="2">
    <source>
        <dbReference type="Proteomes" id="UP000035760"/>
    </source>
</evidence>
<protein>
    <submittedName>
        <fullName evidence="1">Uncharacterized protein</fullName>
    </submittedName>
</protein>
<dbReference type="Proteomes" id="UP000035760">
    <property type="component" value="Unassembled WGS sequence"/>
</dbReference>
<reference evidence="1" key="2">
    <citation type="submission" date="2014-03" db="EMBL/GenBank/DDBJ databases">
        <title>Candidatus Competibacter-lineage genomes retrieved from metagenomes reveal functional metabolic diversity.</title>
        <authorList>
            <person name="McIlroy S.J."/>
            <person name="Albertsen M."/>
            <person name="Andresen E.K."/>
            <person name="Saunders A.M."/>
            <person name="Kristiansen R."/>
            <person name="Stokholm-Bjerregaard M."/>
            <person name="Nielsen K.L."/>
            <person name="Nielsen P.H."/>
        </authorList>
    </citation>
    <scope>NUCLEOTIDE SEQUENCE</scope>
    <source>
        <strain evidence="1">Run_A_D11</strain>
    </source>
</reference>
<evidence type="ECO:0000313" key="1">
    <source>
        <dbReference type="EMBL" id="CDI04603.1"/>
    </source>
</evidence>
<dbReference type="AlphaFoldDB" id="W6MEH1"/>
<keyword evidence="2" id="KW-1185">Reference proteome</keyword>
<accession>W6MEH1</accession>
<gene>
    <name evidence="1" type="ORF">BN873_p10047</name>
</gene>
<sequence>MRPPKRVMFCGISINRFREAAVYRQIGLFIAIEAQFIHGNGSLNRLFAHTAQYGSVAHLKWQCPTDLYTENPALWLKHHHLLSGNC</sequence>
<comment type="caution">
    <text evidence="1">The sequence shown here is derived from an EMBL/GenBank/DDBJ whole genome shotgun (WGS) entry which is preliminary data.</text>
</comment>
<proteinExistence type="predicted"/>
<organism evidence="1 2">
    <name type="scientific">Candidatus Competibacter denitrificans Run_A_D11</name>
    <dbReference type="NCBI Taxonomy" id="1400863"/>
    <lineage>
        <taxon>Bacteria</taxon>
        <taxon>Pseudomonadati</taxon>
        <taxon>Pseudomonadota</taxon>
        <taxon>Gammaproteobacteria</taxon>
        <taxon>Candidatus Competibacteraceae</taxon>
        <taxon>Candidatus Competibacter</taxon>
    </lineage>
</organism>
<dbReference type="EMBL" id="CBTJ020000113">
    <property type="protein sequence ID" value="CDI04603.1"/>
    <property type="molecule type" value="Genomic_DNA"/>
</dbReference>